<evidence type="ECO:0000256" key="9">
    <source>
        <dbReference type="ARBA" id="ARBA00023242"/>
    </source>
</evidence>
<dbReference type="GO" id="GO:0007476">
    <property type="term" value="P:imaginal disc-derived wing morphogenesis"/>
    <property type="evidence" value="ECO:0007669"/>
    <property type="project" value="UniProtKB-ARBA"/>
</dbReference>
<name>A0AAD4PH70_9MUSC</name>
<evidence type="ECO:0000256" key="10">
    <source>
        <dbReference type="ARBA" id="ARBA00053480"/>
    </source>
</evidence>
<evidence type="ECO:0000256" key="8">
    <source>
        <dbReference type="ARBA" id="ARBA00023163"/>
    </source>
</evidence>
<dbReference type="InterPro" id="IPR009071">
    <property type="entry name" value="HMG_box_dom"/>
</dbReference>
<dbReference type="GO" id="GO:0007500">
    <property type="term" value="P:mesodermal cell fate determination"/>
    <property type="evidence" value="ECO:0007669"/>
    <property type="project" value="UniProtKB-ARBA"/>
</dbReference>
<dbReference type="InterPro" id="IPR036910">
    <property type="entry name" value="HMG_box_dom_sf"/>
</dbReference>
<protein>
    <recommendedName>
        <fullName evidence="12">dTCF</fullName>
    </recommendedName>
</protein>
<keyword evidence="9 13" id="KW-0539">Nucleus</keyword>
<dbReference type="GO" id="GO:0007367">
    <property type="term" value="P:segment polarity determination"/>
    <property type="evidence" value="ECO:0007669"/>
    <property type="project" value="UniProtKB-KW"/>
</dbReference>
<dbReference type="Proteomes" id="UP001200034">
    <property type="component" value="Unassembled WGS sequence"/>
</dbReference>
<feature type="region of interest" description="Disordered" evidence="14">
    <location>
        <begin position="96"/>
        <end position="117"/>
    </location>
</feature>
<feature type="region of interest" description="Disordered" evidence="14">
    <location>
        <begin position="1139"/>
        <end position="1173"/>
    </location>
</feature>
<keyword evidence="3" id="KW-0879">Wnt signaling pathway</keyword>
<feature type="region of interest" description="Disordered" evidence="14">
    <location>
        <begin position="770"/>
        <end position="841"/>
    </location>
</feature>
<feature type="compositionally biased region" description="Polar residues" evidence="14">
    <location>
        <begin position="615"/>
        <end position="624"/>
    </location>
</feature>
<evidence type="ECO:0000256" key="5">
    <source>
        <dbReference type="ARBA" id="ARBA00023015"/>
    </source>
</evidence>
<feature type="region of interest" description="Disordered" evidence="14">
    <location>
        <begin position="615"/>
        <end position="637"/>
    </location>
</feature>
<dbReference type="SUPFAM" id="SSF47095">
    <property type="entry name" value="HMG-box"/>
    <property type="match status" value="1"/>
</dbReference>
<dbReference type="FunFam" id="1.10.30.10:FF:000001">
    <property type="entry name" value="transcription factor 7 isoform X2"/>
    <property type="match status" value="1"/>
</dbReference>
<dbReference type="GO" id="GO:0007435">
    <property type="term" value="P:salivary gland morphogenesis"/>
    <property type="evidence" value="ECO:0007669"/>
    <property type="project" value="UniProtKB-ARBA"/>
</dbReference>
<proteinExistence type="inferred from homology"/>
<dbReference type="GO" id="GO:0019900">
    <property type="term" value="F:kinase binding"/>
    <property type="evidence" value="ECO:0007669"/>
    <property type="project" value="UniProtKB-ARBA"/>
</dbReference>
<evidence type="ECO:0000256" key="6">
    <source>
        <dbReference type="ARBA" id="ARBA00023125"/>
    </source>
</evidence>
<feature type="domain" description="HMG box" evidence="15">
    <location>
        <begin position="638"/>
        <end position="706"/>
    </location>
</feature>
<dbReference type="CDD" id="cd21996">
    <property type="entry name" value="HMG-box_TCF7-like"/>
    <property type="match status" value="1"/>
</dbReference>
<feature type="non-terminal residue" evidence="16">
    <location>
        <position position="1173"/>
    </location>
</feature>
<feature type="compositionally biased region" description="Basic residues" evidence="14">
    <location>
        <begin position="466"/>
        <end position="475"/>
    </location>
</feature>
<dbReference type="EMBL" id="JAJJHW010003519">
    <property type="protein sequence ID" value="KAH8356244.1"/>
    <property type="molecule type" value="Genomic_DNA"/>
</dbReference>
<evidence type="ECO:0000256" key="12">
    <source>
        <dbReference type="ARBA" id="ARBA00080285"/>
    </source>
</evidence>
<organism evidence="16 17">
    <name type="scientific">Drosophila rubida</name>
    <dbReference type="NCBI Taxonomy" id="30044"/>
    <lineage>
        <taxon>Eukaryota</taxon>
        <taxon>Metazoa</taxon>
        <taxon>Ecdysozoa</taxon>
        <taxon>Arthropoda</taxon>
        <taxon>Hexapoda</taxon>
        <taxon>Insecta</taxon>
        <taxon>Pterygota</taxon>
        <taxon>Neoptera</taxon>
        <taxon>Endopterygota</taxon>
        <taxon>Diptera</taxon>
        <taxon>Brachycera</taxon>
        <taxon>Muscomorpha</taxon>
        <taxon>Ephydroidea</taxon>
        <taxon>Drosophilidae</taxon>
        <taxon>Drosophila</taxon>
    </lineage>
</organism>
<evidence type="ECO:0000313" key="17">
    <source>
        <dbReference type="Proteomes" id="UP001200034"/>
    </source>
</evidence>
<keyword evidence="6 13" id="KW-0238">DNA-binding</keyword>
<dbReference type="GO" id="GO:1990907">
    <property type="term" value="C:beta-catenin-TCF complex"/>
    <property type="evidence" value="ECO:0007669"/>
    <property type="project" value="TreeGrafter"/>
</dbReference>
<keyword evidence="4" id="KW-0217">Developmental protein</keyword>
<keyword evidence="7" id="KW-0010">Activator</keyword>
<evidence type="ECO:0000259" key="15">
    <source>
        <dbReference type="PROSITE" id="PS50118"/>
    </source>
</evidence>
<dbReference type="GO" id="GO:0035277">
    <property type="term" value="P:spiracle morphogenesis, open tracheal system"/>
    <property type="evidence" value="ECO:0007669"/>
    <property type="project" value="UniProtKB-ARBA"/>
</dbReference>
<accession>A0AAD4PH70</accession>
<gene>
    <name evidence="16" type="ORF">KR093_004334</name>
</gene>
<feature type="region of interest" description="Disordered" evidence="14">
    <location>
        <begin position="713"/>
        <end position="736"/>
    </location>
</feature>
<evidence type="ECO:0000256" key="13">
    <source>
        <dbReference type="PROSITE-ProRule" id="PRU00267"/>
    </source>
</evidence>
<feature type="compositionally biased region" description="Low complexity" evidence="14">
    <location>
        <begin position="828"/>
        <end position="841"/>
    </location>
</feature>
<dbReference type="PANTHER" id="PTHR10373">
    <property type="entry name" value="TRANSCRIPTION FACTOR 7 FAMILY MEMBER"/>
    <property type="match status" value="1"/>
</dbReference>
<evidence type="ECO:0000256" key="14">
    <source>
        <dbReference type="SAM" id="MobiDB-lite"/>
    </source>
</evidence>
<keyword evidence="5" id="KW-0805">Transcription regulation</keyword>
<dbReference type="GO" id="GO:0000978">
    <property type="term" value="F:RNA polymerase II cis-regulatory region sequence-specific DNA binding"/>
    <property type="evidence" value="ECO:0007669"/>
    <property type="project" value="TreeGrafter"/>
</dbReference>
<evidence type="ECO:0000256" key="2">
    <source>
        <dbReference type="ARBA" id="ARBA00006569"/>
    </source>
</evidence>
<dbReference type="InterPro" id="IPR024940">
    <property type="entry name" value="TCF/LEF"/>
</dbReference>
<dbReference type="PROSITE" id="PS50118">
    <property type="entry name" value="HMG_BOX_2"/>
    <property type="match status" value="1"/>
</dbReference>
<evidence type="ECO:0000256" key="4">
    <source>
        <dbReference type="ARBA" id="ARBA00022716"/>
    </source>
</evidence>
<feature type="compositionally biased region" description="Acidic residues" evidence="14">
    <location>
        <begin position="788"/>
        <end position="798"/>
    </location>
</feature>
<sequence length="1173" mass="127879">RNQDALLSRIYTNNGSSQQQQQNLLATQLLYAQFLQQSQPHRLEAMERDLTVHLLEFPGLKKTFTETESASSLSIKKGQDNNNNLRTLSDITIDDDHRRDRRERSSNHIVHDAGGKYSTRPIGKQTCVDSKSYFFREQKNILFDIKKGLEKWALLCSKFQLNLNASRQACRSPSDEEDYDDEEQRNSNSALELTVQMQLKSNRKKIDNMILQVRRLYHQWSSAELYYIRSLQRLGLSQDADNDSSYRARPNSAQRTHETMALAAIALSAEFDRGEGNSENIWNPYMRMQESDMQSRSLQEIENIILAQAASAVSQKTYSDQSDNTADSDNDEEAKPLCIWHPSSNSHQHTEPMQLECSTAAEIVLEFASQSQLQNVLSSAINTTSSLIPVPALNPADGLTKQCPVLNMSPVTAQVLKPENIVPSISDPGYLVDIQFPPTPSTPPSSNSSCSTGPLGASFSSNSSRYHNRRKSRFARRIDMPATSSSMPNVGATNKSTNQTRLKGNAIQDVAVTIASPTVCPKTSACRASTATSSSTVATVATFQERTFSKMLKAQFNNLTMADGSRITSGNGTTGIGMGTANKDVSRNNSDVITIFDAPYDLSIGSRLQKINLDSKNSSNSQINDCKESSNDKKKPHIKKPLNAFMLYMKEMRAKVVAECTLKESAAINQILGRRWHELSREEQSKYYEKARQERQLHMELYPGWSARDNYGYVSKKKKRKKDRSTADSGGNNMKKCRARFGLDQQNQWCKPCRRKKKCIRYMEALNGSGRQEDGSCIDDMGNMSQLSDEDDDDDDVDLAGASGGSGDEGEANKTVDPEDTEESTNQSMSSPGCLSGLSSLQSSTTTSLASPLNMNLLTSPATPQTLATVNMLPLNINAEQTATSISQQTKCTGSAGSGSTNSVATCSLINTPNTSSASSPATSASGFGIGNGMGTNITTTSTNERAMMLGTRFSHLGMGLSLPTEQIFQSNVHHHNTGLGTDTSISKSNPSSTSLTTNGFSIFSGPITTTPSGSKLVSSNSASLTLLPTTTSTLHRNPIGANPRDVNNPLSINQLTKRREDHNIAIIDGANYDPQLAAASIASLRHNPYMNPHAAHPHHSLFSSSLSHHFQQQLSNHLAATSNSTVGLQSAVLPIDTPTLNMKRRTSDPPSAASGNAAATPNTSDNGAISVS</sequence>
<dbReference type="Pfam" id="PF00505">
    <property type="entry name" value="HMG_box"/>
    <property type="match status" value="1"/>
</dbReference>
<comment type="similarity">
    <text evidence="2">Belongs to the TCF/LEF family.</text>
</comment>
<feature type="DNA-binding region" description="HMG box" evidence="13">
    <location>
        <begin position="638"/>
        <end position="706"/>
    </location>
</feature>
<dbReference type="AlphaFoldDB" id="A0AAD4PH70"/>
<feature type="region of interest" description="Disordered" evidence="14">
    <location>
        <begin position="435"/>
        <end position="475"/>
    </location>
</feature>
<dbReference type="GO" id="GO:0000785">
    <property type="term" value="C:chromatin"/>
    <property type="evidence" value="ECO:0007669"/>
    <property type="project" value="TreeGrafter"/>
</dbReference>
<dbReference type="GO" id="GO:0060070">
    <property type="term" value="P:canonical Wnt signaling pathway"/>
    <property type="evidence" value="ECO:0007669"/>
    <property type="project" value="TreeGrafter"/>
</dbReference>
<feature type="compositionally biased region" description="Low complexity" evidence="14">
    <location>
        <begin position="444"/>
        <end position="454"/>
    </location>
</feature>
<comment type="function">
    <text evidence="10">Segment polarity protein. Functions together with arm to transduce the Wingless (Wg) signal in embryos and in developing adult tissues. Acts as a transcriptional activator, but in the absence of arm, it binds to gro and acts as a transcriptional repressor of wg-responsive genes.</text>
</comment>
<keyword evidence="4" id="KW-0709">Segmentation polarity protein</keyword>
<feature type="compositionally biased region" description="Polar residues" evidence="14">
    <location>
        <begin position="1154"/>
        <end position="1173"/>
    </location>
</feature>
<keyword evidence="8" id="KW-0804">Transcription</keyword>
<feature type="compositionally biased region" description="Basic and acidic residues" evidence="14">
    <location>
        <begin position="96"/>
        <end position="114"/>
    </location>
</feature>
<dbReference type="GO" id="GO:0001222">
    <property type="term" value="F:transcription corepressor binding"/>
    <property type="evidence" value="ECO:0007669"/>
    <property type="project" value="UniProtKB-ARBA"/>
</dbReference>
<dbReference type="GO" id="GO:0072091">
    <property type="term" value="P:regulation of stem cell proliferation"/>
    <property type="evidence" value="ECO:0007669"/>
    <property type="project" value="UniProtKB-ARBA"/>
</dbReference>
<comment type="caution">
    <text evidence="16">The sequence shown here is derived from an EMBL/GenBank/DDBJ whole genome shotgun (WGS) entry which is preliminary data.</text>
</comment>
<comment type="subcellular location">
    <subcellularLocation>
        <location evidence="1">Nucleus</location>
    </subcellularLocation>
</comment>
<comment type="subunit">
    <text evidence="11">Binds to the beta-catenin homolog arm or to gro.</text>
</comment>
<evidence type="ECO:0000256" key="11">
    <source>
        <dbReference type="ARBA" id="ARBA00061799"/>
    </source>
</evidence>
<dbReference type="Gene3D" id="1.10.30.10">
    <property type="entry name" value="High mobility group box domain"/>
    <property type="match status" value="1"/>
</dbReference>
<feature type="region of interest" description="Disordered" evidence="14">
    <location>
        <begin position="170"/>
        <end position="190"/>
    </location>
</feature>
<evidence type="ECO:0000256" key="1">
    <source>
        <dbReference type="ARBA" id="ARBA00004123"/>
    </source>
</evidence>
<evidence type="ECO:0000256" key="3">
    <source>
        <dbReference type="ARBA" id="ARBA00022687"/>
    </source>
</evidence>
<dbReference type="SMART" id="SM01366">
    <property type="entry name" value="c-clamp"/>
    <property type="match status" value="1"/>
</dbReference>
<dbReference type="GO" id="GO:0001228">
    <property type="term" value="F:DNA-binding transcription activator activity, RNA polymerase II-specific"/>
    <property type="evidence" value="ECO:0007669"/>
    <property type="project" value="UniProtKB-ARBA"/>
</dbReference>
<dbReference type="GO" id="GO:0010628">
    <property type="term" value="P:positive regulation of gene expression"/>
    <property type="evidence" value="ECO:0007669"/>
    <property type="project" value="UniProtKB-ARBA"/>
</dbReference>
<keyword evidence="17" id="KW-1185">Reference proteome</keyword>
<evidence type="ECO:0000256" key="7">
    <source>
        <dbReference type="ARBA" id="ARBA00023159"/>
    </source>
</evidence>
<reference evidence="16" key="1">
    <citation type="journal article" date="2021" name="Mol. Ecol. Resour.">
        <title>Phylogenomic analyses of the genus Drosophila reveals genomic signals of climate adaptation.</title>
        <authorList>
            <person name="Li F."/>
            <person name="Rane R.V."/>
            <person name="Luria V."/>
            <person name="Xiong Z."/>
            <person name="Chen J."/>
            <person name="Li Z."/>
            <person name="Catullo R.A."/>
            <person name="Griffin P.C."/>
            <person name="Schiffer M."/>
            <person name="Pearce S."/>
            <person name="Lee S.F."/>
            <person name="McElroy K."/>
            <person name="Stocker A."/>
            <person name="Shirriffs J."/>
            <person name="Cockerell F."/>
            <person name="Coppin C."/>
            <person name="Sgro C.M."/>
            <person name="Karger A."/>
            <person name="Cain J.W."/>
            <person name="Weber J.A."/>
            <person name="Santpere G."/>
            <person name="Kirschner M.W."/>
            <person name="Hoffmann A.A."/>
            <person name="Oakeshott J.G."/>
            <person name="Zhang G."/>
        </authorList>
    </citation>
    <scope>NUCLEOTIDE SEQUENCE</scope>
    <source>
        <strain evidence="16">BGI-SZ-2011g</strain>
    </source>
</reference>
<dbReference type="PANTHER" id="PTHR10373:SF38">
    <property type="entry name" value="PROTEIN PANGOLIN, ISOFORM J"/>
    <property type="match status" value="1"/>
</dbReference>
<evidence type="ECO:0000313" key="16">
    <source>
        <dbReference type="EMBL" id="KAH8356244.1"/>
    </source>
</evidence>
<dbReference type="SMART" id="SM00398">
    <property type="entry name" value="HMG"/>
    <property type="match status" value="1"/>
</dbReference>
<dbReference type="GO" id="GO:0045892">
    <property type="term" value="P:negative regulation of DNA-templated transcription"/>
    <property type="evidence" value="ECO:0007669"/>
    <property type="project" value="UniProtKB-ARBA"/>
</dbReference>